<evidence type="ECO:0000256" key="1">
    <source>
        <dbReference type="SAM" id="MobiDB-lite"/>
    </source>
</evidence>
<evidence type="ECO:0000259" key="2">
    <source>
        <dbReference type="Pfam" id="PF20167"/>
    </source>
</evidence>
<feature type="region of interest" description="Disordered" evidence="1">
    <location>
        <begin position="195"/>
        <end position="242"/>
    </location>
</feature>
<comment type="caution">
    <text evidence="3">The sequence shown here is derived from an EMBL/GenBank/DDBJ whole genome shotgun (WGS) entry which is preliminary data.</text>
</comment>
<reference evidence="4" key="1">
    <citation type="submission" date="2016-04" db="EMBL/GenBank/DDBJ databases">
        <title>Cephalotus genome sequencing.</title>
        <authorList>
            <person name="Fukushima K."/>
            <person name="Hasebe M."/>
            <person name="Fang X."/>
        </authorList>
    </citation>
    <scope>NUCLEOTIDE SEQUENCE [LARGE SCALE GENOMIC DNA]</scope>
    <source>
        <strain evidence="4">cv. St1</strain>
    </source>
</reference>
<evidence type="ECO:0000313" key="4">
    <source>
        <dbReference type="Proteomes" id="UP000187406"/>
    </source>
</evidence>
<feature type="compositionally biased region" description="Low complexity" evidence="1">
    <location>
        <begin position="227"/>
        <end position="238"/>
    </location>
</feature>
<dbReference type="Pfam" id="PF20167">
    <property type="entry name" value="Transposase_32"/>
    <property type="match status" value="1"/>
</dbReference>
<dbReference type="Proteomes" id="UP000187406">
    <property type="component" value="Unassembled WGS sequence"/>
</dbReference>
<dbReference type="InterPro" id="IPR046796">
    <property type="entry name" value="Transposase_32_dom"/>
</dbReference>
<sequence length="269" mass="30634">MFNVSDGYDVVKIKTKVSKTVIKFDGKFLGNIPGVPADGSRFFETKKWPEDPDLVLEDCLRVFYPNENVFGGMETPTNLLGAEHRLLHHIVATHVLPTSGGHEKMNYHDLYIMWHVVTRKPLNLPHLIMKNMIRATSKVDGVLPYWMVITKIISHFGIVVRNEVASRVGVVDIYNASSLKIMGWKREFEAGKGNVWLPKEGGRKKRRTEEENFKEQGEAQRSKPTPASQQASSNNNNSETLESIATDVKRLNLKMDNMRGEIFHLFKDQ</sequence>
<dbReference type="EMBL" id="BDDD01001714">
    <property type="protein sequence ID" value="GAV77933.1"/>
    <property type="molecule type" value="Genomic_DNA"/>
</dbReference>
<name>A0A1Q3CCY1_CEPFO</name>
<dbReference type="OrthoDB" id="848707at2759"/>
<keyword evidence="4" id="KW-1185">Reference proteome</keyword>
<organism evidence="3 4">
    <name type="scientific">Cephalotus follicularis</name>
    <name type="common">Albany pitcher plant</name>
    <dbReference type="NCBI Taxonomy" id="3775"/>
    <lineage>
        <taxon>Eukaryota</taxon>
        <taxon>Viridiplantae</taxon>
        <taxon>Streptophyta</taxon>
        <taxon>Embryophyta</taxon>
        <taxon>Tracheophyta</taxon>
        <taxon>Spermatophyta</taxon>
        <taxon>Magnoliopsida</taxon>
        <taxon>eudicotyledons</taxon>
        <taxon>Gunneridae</taxon>
        <taxon>Pentapetalae</taxon>
        <taxon>rosids</taxon>
        <taxon>fabids</taxon>
        <taxon>Oxalidales</taxon>
        <taxon>Cephalotaceae</taxon>
        <taxon>Cephalotus</taxon>
    </lineage>
</organism>
<dbReference type="AlphaFoldDB" id="A0A1Q3CCY1"/>
<evidence type="ECO:0000313" key="3">
    <source>
        <dbReference type="EMBL" id="GAV77933.1"/>
    </source>
</evidence>
<protein>
    <recommendedName>
        <fullName evidence="2">Putative plant transposon protein domain-containing protein</fullName>
    </recommendedName>
</protein>
<feature type="compositionally biased region" description="Basic and acidic residues" evidence="1">
    <location>
        <begin position="207"/>
        <end position="221"/>
    </location>
</feature>
<proteinExistence type="predicted"/>
<accession>A0A1Q3CCY1</accession>
<gene>
    <name evidence="3" type="ORF">CFOL_v3_21401</name>
</gene>
<feature type="domain" description="Putative plant transposon protein" evidence="2">
    <location>
        <begin position="13"/>
        <end position="158"/>
    </location>
</feature>
<dbReference type="InParanoid" id="A0A1Q3CCY1"/>